<accession>W7LJJ4</accession>
<dbReference type="Gene3D" id="1.25.40.20">
    <property type="entry name" value="Ankyrin repeat-containing domain"/>
    <property type="match status" value="2"/>
</dbReference>
<feature type="compositionally biased region" description="Low complexity" evidence="4">
    <location>
        <begin position="852"/>
        <end position="862"/>
    </location>
</feature>
<sequence>MKQALESCQGPSSIHLTYSFSPSGDEARTRLGLFESLLRQLVPQAPEAFKGIKDRFDKTQSCLPPKQQVAWNAQELFDELIKILPKILRTHSVFIYVDGINYSEGETGPKLVPDFAKLVEKSQIPTKHPTITQGPRIIFSSTPYSMKDPFPRSCIQVDEKNGPSLRRHLEGQLSNIHLVSTKAGSSFIAARLIVNHIKLFGPGQSSLVQQPSPTPAPISFLLGAYFQDMAHQGSSGLLSLFRWCCLSSRPLSLPELRVALALDALPKVVSIKELSHTEYLTRFGSDESFQSWIKTTSWGLLEAVTVGGEKVVKPMHNSVSDSFISKGLDILSYKAQSAGATSSPFQQAHHSIATCLLRYLTILSKEPRWESMARTNPALRLVGYAASWSYHITSAGLGKPEASKLLKVLAWSSDQTLNVLVKLGLGDIQGTLWTHLFAIYGHAHFLSVAVRKAGNDVLDVQDRQKRTPLHLAARHGHSTVTKQLLKSGAKTNAQTVVGDTALHFAVLQGHQSIMKYLLERDPNLITVADGQSHTPLFSAVFRGSSSAVKLLIDRRADLRALDTYETPSYIMLGSDVNRQNSQGRTPLHLAIVGDHSSAVKALLDSRSRTDIADNLGRRALHEAVLSGNKACTQLLLKHRVAVDARDNDGQTALLYAIRVRHGSLLKLLLEGGTDINAMDKYGSTMIMVAVQASDEKLTRTLLEKNPDLSRLSREGHTIAFYAVFRGKAVSFLSEEEQSIASLLFRRYQKRYQVWHPEWKECQQEFMAKHRKKKDTSSNMKSKAKPAKVKSALLPSKNDAAPKSRRSSKVPSNIVSKTTISVPKSRAGELKRPQEARGPPKPAPRNGVPRKPQSQSQSQIQSQDRPQVTHQRSQGCSKLDQFRPSRINNLPRSPAGVKVEVLQMRKPRNSPQSVRKFLFYFSSENPHSTKRKLRYLQFPNIRISSIRISSTYPDRTVSEIVCSISRYAPNKPRSKSGFNTVVADIPTIFRRPSPKDFFIHSPSASQPVREEVFRTVA</sequence>
<feature type="repeat" description="ANK" evidence="3">
    <location>
        <begin position="497"/>
        <end position="529"/>
    </location>
</feature>
<evidence type="ECO:0000256" key="4">
    <source>
        <dbReference type="SAM" id="MobiDB-lite"/>
    </source>
</evidence>
<feature type="compositionally biased region" description="Polar residues" evidence="4">
    <location>
        <begin position="863"/>
        <end position="875"/>
    </location>
</feature>
<dbReference type="Proteomes" id="UP000009096">
    <property type="component" value="Chromosome 6"/>
</dbReference>
<dbReference type="OrthoDB" id="539213at2759"/>
<keyword evidence="1" id="KW-0677">Repeat</keyword>
<feature type="repeat" description="ANK" evidence="3">
    <location>
        <begin position="531"/>
        <end position="563"/>
    </location>
</feature>
<evidence type="ECO:0000313" key="5">
    <source>
        <dbReference type="EMBL" id="EWG39558.1"/>
    </source>
</evidence>
<dbReference type="PRINTS" id="PR01415">
    <property type="entry name" value="ANKYRIN"/>
</dbReference>
<dbReference type="InterPro" id="IPR002110">
    <property type="entry name" value="Ankyrin_rpt"/>
</dbReference>
<dbReference type="PANTHER" id="PTHR24173:SF74">
    <property type="entry name" value="ANKYRIN REPEAT DOMAIN-CONTAINING PROTEIN 16"/>
    <property type="match status" value="1"/>
</dbReference>
<dbReference type="PROSITE" id="PS50297">
    <property type="entry name" value="ANK_REP_REGION"/>
    <property type="match status" value="5"/>
</dbReference>
<proteinExistence type="predicted"/>
<gene>
    <name evidence="5" type="ORF">FVEG_02335</name>
</gene>
<evidence type="ECO:0000313" key="6">
    <source>
        <dbReference type="Proteomes" id="UP000009096"/>
    </source>
</evidence>
<organism evidence="5 6">
    <name type="scientific">Gibberella moniliformis (strain M3125 / FGSC 7600)</name>
    <name type="common">Maize ear and stalk rot fungus</name>
    <name type="synonym">Fusarium verticillioides</name>
    <dbReference type="NCBI Taxonomy" id="334819"/>
    <lineage>
        <taxon>Eukaryota</taxon>
        <taxon>Fungi</taxon>
        <taxon>Dikarya</taxon>
        <taxon>Ascomycota</taxon>
        <taxon>Pezizomycotina</taxon>
        <taxon>Sordariomycetes</taxon>
        <taxon>Hypocreomycetidae</taxon>
        <taxon>Hypocreales</taxon>
        <taxon>Nectriaceae</taxon>
        <taxon>Fusarium</taxon>
        <taxon>Fusarium fujikuroi species complex</taxon>
    </lineage>
</organism>
<protein>
    <submittedName>
        <fullName evidence="5">Uncharacterized protein</fullName>
    </submittedName>
</protein>
<feature type="region of interest" description="Disordered" evidence="4">
    <location>
        <begin position="765"/>
        <end position="893"/>
    </location>
</feature>
<dbReference type="AlphaFoldDB" id="W7LJJ4"/>
<feature type="compositionally biased region" description="Basic and acidic residues" evidence="4">
    <location>
        <begin position="825"/>
        <end position="834"/>
    </location>
</feature>
<feature type="repeat" description="ANK" evidence="3">
    <location>
        <begin position="464"/>
        <end position="496"/>
    </location>
</feature>
<dbReference type="EMBL" id="DS022243">
    <property type="protein sequence ID" value="EWG39558.1"/>
    <property type="molecule type" value="Genomic_DNA"/>
</dbReference>
<dbReference type="EMBL" id="CM000583">
    <property type="protein sequence ID" value="EWG39558.1"/>
    <property type="molecule type" value="Genomic_DNA"/>
</dbReference>
<feature type="repeat" description="ANK" evidence="3">
    <location>
        <begin position="648"/>
        <end position="680"/>
    </location>
</feature>
<dbReference type="InterPro" id="IPR036770">
    <property type="entry name" value="Ankyrin_rpt-contain_sf"/>
</dbReference>
<dbReference type="RefSeq" id="XP_018745749.1">
    <property type="nucleotide sequence ID" value="XM_018889572.1"/>
</dbReference>
<dbReference type="SMART" id="SM00248">
    <property type="entry name" value="ANK"/>
    <property type="match status" value="7"/>
</dbReference>
<feature type="compositionally biased region" description="Polar residues" evidence="4">
    <location>
        <begin position="808"/>
        <end position="821"/>
    </location>
</feature>
<dbReference type="GeneID" id="30060551"/>
<feature type="repeat" description="ANK" evidence="3">
    <location>
        <begin position="615"/>
        <end position="647"/>
    </location>
</feature>
<dbReference type="PROSITE" id="PS50088">
    <property type="entry name" value="ANK_REPEAT"/>
    <property type="match status" value="6"/>
</dbReference>
<reference evidence="5 6" key="1">
    <citation type="journal article" date="2010" name="Nature">
        <title>Comparative genomics reveals mobile pathogenicity chromosomes in Fusarium.</title>
        <authorList>
            <person name="Ma L.J."/>
            <person name="van der Does H.C."/>
            <person name="Borkovich K.A."/>
            <person name="Coleman J.J."/>
            <person name="Daboussi M.J."/>
            <person name="Di Pietro A."/>
            <person name="Dufresne M."/>
            <person name="Freitag M."/>
            <person name="Grabherr M."/>
            <person name="Henrissat B."/>
            <person name="Houterman P.M."/>
            <person name="Kang S."/>
            <person name="Shim W.B."/>
            <person name="Woloshuk C."/>
            <person name="Xie X."/>
            <person name="Xu J.R."/>
            <person name="Antoniw J."/>
            <person name="Baker S.E."/>
            <person name="Bluhm B.H."/>
            <person name="Breakspear A."/>
            <person name="Brown D.W."/>
            <person name="Butchko R.A."/>
            <person name="Chapman S."/>
            <person name="Coulson R."/>
            <person name="Coutinho P.M."/>
            <person name="Danchin E.G."/>
            <person name="Diener A."/>
            <person name="Gale L.R."/>
            <person name="Gardiner D.M."/>
            <person name="Goff S."/>
            <person name="Hammond-Kosack K.E."/>
            <person name="Hilburn K."/>
            <person name="Hua-Van A."/>
            <person name="Jonkers W."/>
            <person name="Kazan K."/>
            <person name="Kodira C.D."/>
            <person name="Koehrsen M."/>
            <person name="Kumar L."/>
            <person name="Lee Y.H."/>
            <person name="Li L."/>
            <person name="Manners J.M."/>
            <person name="Miranda-Saavedra D."/>
            <person name="Mukherjee M."/>
            <person name="Park G."/>
            <person name="Park J."/>
            <person name="Park S.Y."/>
            <person name="Proctor R.H."/>
            <person name="Regev A."/>
            <person name="Ruiz-Roldan M.C."/>
            <person name="Sain D."/>
            <person name="Sakthikumar S."/>
            <person name="Sykes S."/>
            <person name="Schwartz D.C."/>
            <person name="Turgeon B.G."/>
            <person name="Wapinski I."/>
            <person name="Yoder O."/>
            <person name="Young S."/>
            <person name="Zeng Q."/>
            <person name="Zhou S."/>
            <person name="Galagan J."/>
            <person name="Cuomo C.A."/>
            <person name="Kistler H.C."/>
            <person name="Rep M."/>
        </authorList>
    </citation>
    <scope>NUCLEOTIDE SEQUENCE [LARGE SCALE GENOMIC DNA]</scope>
    <source>
        <strain evidence="6">M3125 / FGSC 7600</strain>
    </source>
</reference>
<evidence type="ECO:0000256" key="2">
    <source>
        <dbReference type="ARBA" id="ARBA00023043"/>
    </source>
</evidence>
<dbReference type="KEGG" id="fvr:FVEG_02335"/>
<keyword evidence="6" id="KW-1185">Reference proteome</keyword>
<dbReference type="PANTHER" id="PTHR24173">
    <property type="entry name" value="ANKYRIN REPEAT CONTAINING"/>
    <property type="match status" value="1"/>
</dbReference>
<feature type="repeat" description="ANK" evidence="3">
    <location>
        <begin position="582"/>
        <end position="614"/>
    </location>
</feature>
<dbReference type="SUPFAM" id="SSF48403">
    <property type="entry name" value="Ankyrin repeat"/>
    <property type="match status" value="1"/>
</dbReference>
<keyword evidence="2 3" id="KW-0040">ANK repeat</keyword>
<name>W7LJJ4_GIBM7</name>
<dbReference type="VEuPathDB" id="FungiDB:FVEG_02335"/>
<evidence type="ECO:0000256" key="1">
    <source>
        <dbReference type="ARBA" id="ARBA00022737"/>
    </source>
</evidence>
<evidence type="ECO:0000256" key="3">
    <source>
        <dbReference type="PROSITE-ProRule" id="PRU00023"/>
    </source>
</evidence>
<dbReference type="Pfam" id="PF12796">
    <property type="entry name" value="Ank_2"/>
    <property type="match status" value="3"/>
</dbReference>